<dbReference type="EMBL" id="JANHOH010000014">
    <property type="protein sequence ID" value="MCQ6961433.1"/>
    <property type="molecule type" value="Genomic_DNA"/>
</dbReference>
<protein>
    <submittedName>
        <fullName evidence="8">PLD nuclease N-terminal domain-containing protein</fullName>
    </submittedName>
</protein>
<feature type="transmembrane region" description="Helical" evidence="6">
    <location>
        <begin position="15"/>
        <end position="35"/>
    </location>
</feature>
<evidence type="ECO:0000256" key="2">
    <source>
        <dbReference type="ARBA" id="ARBA00022475"/>
    </source>
</evidence>
<dbReference type="InterPro" id="IPR027379">
    <property type="entry name" value="CLS_N"/>
</dbReference>
<dbReference type="Pfam" id="PF13396">
    <property type="entry name" value="PLDc_N"/>
    <property type="match status" value="1"/>
</dbReference>
<comment type="caution">
    <text evidence="8">The sequence shown here is derived from an EMBL/GenBank/DDBJ whole genome shotgun (WGS) entry which is preliminary data.</text>
</comment>
<feature type="transmembrane region" description="Helical" evidence="6">
    <location>
        <begin position="47"/>
        <end position="67"/>
    </location>
</feature>
<evidence type="ECO:0000256" key="3">
    <source>
        <dbReference type="ARBA" id="ARBA00022692"/>
    </source>
</evidence>
<keyword evidence="3 6" id="KW-0812">Transmembrane</keyword>
<reference evidence="8 9" key="1">
    <citation type="submission" date="2022-07" db="EMBL/GenBank/DDBJ databases">
        <title>Mucilaginibacter sp. JC4.</title>
        <authorList>
            <person name="Le V."/>
            <person name="Ko S.-R."/>
            <person name="Ahn C.-Y."/>
            <person name="Oh H.-M."/>
        </authorList>
    </citation>
    <scope>NUCLEOTIDE SEQUENCE [LARGE SCALE GENOMIC DNA]</scope>
    <source>
        <strain evidence="8 9">JC4</strain>
    </source>
</reference>
<dbReference type="Proteomes" id="UP001204376">
    <property type="component" value="Unassembled WGS sequence"/>
</dbReference>
<comment type="subcellular location">
    <subcellularLocation>
        <location evidence="1">Cell membrane</location>
        <topology evidence="1">Multi-pass membrane protein</topology>
    </subcellularLocation>
</comment>
<sequence length="72" mass="8048">MHKLLFIGGLGLPEIIMLMIPLSYFALIAFCLIAILRSDFKDNTNKLIWVLVVLLAPFIGSILYLAIGRNSK</sequence>
<evidence type="ECO:0000259" key="7">
    <source>
        <dbReference type="Pfam" id="PF13396"/>
    </source>
</evidence>
<evidence type="ECO:0000256" key="4">
    <source>
        <dbReference type="ARBA" id="ARBA00022989"/>
    </source>
</evidence>
<feature type="domain" description="Cardiolipin synthase N-terminal" evidence="7">
    <location>
        <begin position="26"/>
        <end position="69"/>
    </location>
</feature>
<organism evidence="8 9">
    <name type="scientific">Mucilaginibacter aquariorum</name>
    <dbReference type="NCBI Taxonomy" id="2967225"/>
    <lineage>
        <taxon>Bacteria</taxon>
        <taxon>Pseudomonadati</taxon>
        <taxon>Bacteroidota</taxon>
        <taxon>Sphingobacteriia</taxon>
        <taxon>Sphingobacteriales</taxon>
        <taxon>Sphingobacteriaceae</taxon>
        <taxon>Mucilaginibacter</taxon>
    </lineage>
</organism>
<evidence type="ECO:0000256" key="6">
    <source>
        <dbReference type="SAM" id="Phobius"/>
    </source>
</evidence>
<gene>
    <name evidence="8" type="ORF">NPE20_25895</name>
</gene>
<name>A0ABT1TBX3_9SPHI</name>
<evidence type="ECO:0000256" key="1">
    <source>
        <dbReference type="ARBA" id="ARBA00004651"/>
    </source>
</evidence>
<proteinExistence type="predicted"/>
<keyword evidence="5 6" id="KW-0472">Membrane</keyword>
<keyword evidence="4 6" id="KW-1133">Transmembrane helix</keyword>
<dbReference type="RefSeq" id="WP_256541599.1">
    <property type="nucleotide sequence ID" value="NZ_JANHOH010000014.1"/>
</dbReference>
<keyword evidence="9" id="KW-1185">Reference proteome</keyword>
<evidence type="ECO:0000313" key="8">
    <source>
        <dbReference type="EMBL" id="MCQ6961433.1"/>
    </source>
</evidence>
<evidence type="ECO:0000256" key="5">
    <source>
        <dbReference type="ARBA" id="ARBA00023136"/>
    </source>
</evidence>
<evidence type="ECO:0000313" key="9">
    <source>
        <dbReference type="Proteomes" id="UP001204376"/>
    </source>
</evidence>
<keyword evidence="2" id="KW-1003">Cell membrane</keyword>
<accession>A0ABT1TBX3</accession>